<name>A0A843VG17_COLES</name>
<feature type="region of interest" description="Disordered" evidence="1">
    <location>
        <begin position="1"/>
        <end position="23"/>
    </location>
</feature>
<feature type="compositionally biased region" description="Polar residues" evidence="1">
    <location>
        <begin position="14"/>
        <end position="23"/>
    </location>
</feature>
<comment type="caution">
    <text evidence="2">The sequence shown here is derived from an EMBL/GenBank/DDBJ whole genome shotgun (WGS) entry which is preliminary data.</text>
</comment>
<evidence type="ECO:0000256" key="1">
    <source>
        <dbReference type="SAM" id="MobiDB-lite"/>
    </source>
</evidence>
<accession>A0A843VG17</accession>
<dbReference type="AlphaFoldDB" id="A0A843VG17"/>
<reference evidence="2" key="1">
    <citation type="submission" date="2017-07" db="EMBL/GenBank/DDBJ databases">
        <title>Taro Niue Genome Assembly and Annotation.</title>
        <authorList>
            <person name="Atibalentja N."/>
            <person name="Keating K."/>
            <person name="Fields C.J."/>
        </authorList>
    </citation>
    <scope>NUCLEOTIDE SEQUENCE</scope>
    <source>
        <strain evidence="2">Niue_2</strain>
        <tissue evidence="2">Leaf</tissue>
    </source>
</reference>
<protein>
    <submittedName>
        <fullName evidence="2">Uncharacterized protein</fullName>
    </submittedName>
</protein>
<sequence>MYFDTKIRTRRTQPPRNDNGVDSNVSDRLSVFKCPERAFGYSSTRALEDRELVAAEIYIFMNCAELDPYIEVQEISYGPSKIVRAYLGYIVNGTWRTESEGFHLRRPRVCLPVHAGHLSDRDCLPVHVGRPGDRYMDRLPNHASSATFPFFLTTSVLNCFQQRWRTSIQQRMRRGLSYLDGSHVGFQGKLDHFKLTGEDGPRTHSRTSGCMERVPGVCLDLLFDMFTRYTFTRPEDLPRARAVWESTAQTNLRKSMYEARDKAMKTTGSRDPMAWLDYDPFWLRRDYWESLCHHWATGPWQERSQAEKRN</sequence>
<keyword evidence="3" id="KW-1185">Reference proteome</keyword>
<dbReference type="OrthoDB" id="783578at2759"/>
<organism evidence="2 3">
    <name type="scientific">Colocasia esculenta</name>
    <name type="common">Wild taro</name>
    <name type="synonym">Arum esculentum</name>
    <dbReference type="NCBI Taxonomy" id="4460"/>
    <lineage>
        <taxon>Eukaryota</taxon>
        <taxon>Viridiplantae</taxon>
        <taxon>Streptophyta</taxon>
        <taxon>Embryophyta</taxon>
        <taxon>Tracheophyta</taxon>
        <taxon>Spermatophyta</taxon>
        <taxon>Magnoliopsida</taxon>
        <taxon>Liliopsida</taxon>
        <taxon>Araceae</taxon>
        <taxon>Aroideae</taxon>
        <taxon>Colocasieae</taxon>
        <taxon>Colocasia</taxon>
    </lineage>
</organism>
<evidence type="ECO:0000313" key="2">
    <source>
        <dbReference type="EMBL" id="MQL90389.1"/>
    </source>
</evidence>
<dbReference type="Proteomes" id="UP000652761">
    <property type="component" value="Unassembled WGS sequence"/>
</dbReference>
<proteinExistence type="predicted"/>
<gene>
    <name evidence="2" type="ORF">Taro_022988</name>
</gene>
<dbReference type="EMBL" id="NMUH01001237">
    <property type="protein sequence ID" value="MQL90389.1"/>
    <property type="molecule type" value="Genomic_DNA"/>
</dbReference>
<evidence type="ECO:0000313" key="3">
    <source>
        <dbReference type="Proteomes" id="UP000652761"/>
    </source>
</evidence>